<organism evidence="1 2">
    <name type="scientific">Ephemeroptericola cinctiostellae</name>
    <dbReference type="NCBI Taxonomy" id="2268024"/>
    <lineage>
        <taxon>Bacteria</taxon>
        <taxon>Pseudomonadati</taxon>
        <taxon>Pseudomonadota</taxon>
        <taxon>Betaproteobacteria</taxon>
        <taxon>Burkholderiales</taxon>
        <taxon>Burkholderiaceae</taxon>
        <taxon>Ephemeroptericola</taxon>
    </lineage>
</organism>
<dbReference type="AlphaFoldDB" id="A0A345DE85"/>
<name>A0A345DE85_9BURK</name>
<sequence length="62" mass="6881">MQQFHNIIDQVRFGQLSDELTQKINDLTIACSETQKGGEITLSIKIKPGKAGQMGQTRALFC</sequence>
<dbReference type="RefSeq" id="WP_114563724.1">
    <property type="nucleotide sequence ID" value="NZ_CP031124.1"/>
</dbReference>
<evidence type="ECO:0000313" key="1">
    <source>
        <dbReference type="EMBL" id="AXF86673.1"/>
    </source>
</evidence>
<dbReference type="OrthoDB" id="8908695at2"/>
<dbReference type="KEGG" id="hyf:DTO96_102428"/>
<reference evidence="2" key="1">
    <citation type="submission" date="2018-07" db="EMBL/GenBank/DDBJ databases">
        <authorList>
            <person name="Kim H."/>
        </authorList>
    </citation>
    <scope>NUCLEOTIDE SEQUENCE [LARGE SCALE GENOMIC DNA]</scope>
    <source>
        <strain evidence="2">F02</strain>
    </source>
</reference>
<protein>
    <submittedName>
        <fullName evidence="1">Uncharacterized protein</fullName>
    </submittedName>
</protein>
<proteinExistence type="predicted"/>
<keyword evidence="2" id="KW-1185">Reference proteome</keyword>
<dbReference type="EMBL" id="CP031124">
    <property type="protein sequence ID" value="AXF86673.1"/>
    <property type="molecule type" value="Genomic_DNA"/>
</dbReference>
<accession>A0A345DE85</accession>
<dbReference type="Proteomes" id="UP000252182">
    <property type="component" value="Chromosome"/>
</dbReference>
<gene>
    <name evidence="1" type="ORF">DTO96_102428</name>
</gene>
<evidence type="ECO:0000313" key="2">
    <source>
        <dbReference type="Proteomes" id="UP000252182"/>
    </source>
</evidence>